<comment type="caution">
    <text evidence="2">The sequence shown here is derived from an EMBL/GenBank/DDBJ whole genome shotgun (WGS) entry which is preliminary data.</text>
</comment>
<dbReference type="EMBL" id="BAABBA010000047">
    <property type="protein sequence ID" value="GAA3513730.1"/>
    <property type="molecule type" value="Genomic_DNA"/>
</dbReference>
<proteinExistence type="predicted"/>
<evidence type="ECO:0000313" key="2">
    <source>
        <dbReference type="EMBL" id="GAA3513730.1"/>
    </source>
</evidence>
<name>A0ABP6UMX3_9MICO</name>
<organism evidence="2 3">
    <name type="scientific">Georgenia daeguensis</name>
    <dbReference type="NCBI Taxonomy" id="908355"/>
    <lineage>
        <taxon>Bacteria</taxon>
        <taxon>Bacillati</taxon>
        <taxon>Actinomycetota</taxon>
        <taxon>Actinomycetes</taxon>
        <taxon>Micrococcales</taxon>
        <taxon>Bogoriellaceae</taxon>
        <taxon>Georgenia</taxon>
    </lineage>
</organism>
<protein>
    <submittedName>
        <fullName evidence="2">Uncharacterized protein</fullName>
    </submittedName>
</protein>
<evidence type="ECO:0000256" key="1">
    <source>
        <dbReference type="SAM" id="MobiDB-lite"/>
    </source>
</evidence>
<gene>
    <name evidence="2" type="ORF">GCM10022262_41850</name>
</gene>
<reference evidence="3" key="1">
    <citation type="journal article" date="2019" name="Int. J. Syst. Evol. Microbiol.">
        <title>The Global Catalogue of Microorganisms (GCM) 10K type strain sequencing project: providing services to taxonomists for standard genome sequencing and annotation.</title>
        <authorList>
            <consortium name="The Broad Institute Genomics Platform"/>
            <consortium name="The Broad Institute Genome Sequencing Center for Infectious Disease"/>
            <person name="Wu L."/>
            <person name="Ma J."/>
        </authorList>
    </citation>
    <scope>NUCLEOTIDE SEQUENCE [LARGE SCALE GENOMIC DNA]</scope>
    <source>
        <strain evidence="3">JCM 17459</strain>
    </source>
</reference>
<accession>A0ABP6UMX3</accession>
<feature type="compositionally biased region" description="Polar residues" evidence="1">
    <location>
        <begin position="14"/>
        <end position="23"/>
    </location>
</feature>
<evidence type="ECO:0000313" key="3">
    <source>
        <dbReference type="Proteomes" id="UP001499841"/>
    </source>
</evidence>
<sequence length="71" mass="7808">MSPDPATKRPKNPAIQQTKSQSGWELFQPSMEYTPLDTEQLRARGPAACLPTQQTPATPVVTPLGNLKYRA</sequence>
<keyword evidence="3" id="KW-1185">Reference proteome</keyword>
<dbReference type="Proteomes" id="UP001499841">
    <property type="component" value="Unassembled WGS sequence"/>
</dbReference>
<feature type="region of interest" description="Disordered" evidence="1">
    <location>
        <begin position="1"/>
        <end position="26"/>
    </location>
</feature>